<reference evidence="2" key="1">
    <citation type="journal article" date="2020" name="Mol. Plant Microbe Interact.">
        <title>Genome Sequence of the Biocontrol Agent Coniothyrium minitans strain Conio (IMI 134523).</title>
        <authorList>
            <person name="Patel D."/>
            <person name="Shittu T.A."/>
            <person name="Baroncelli R."/>
            <person name="Muthumeenakshi S."/>
            <person name="Osborne T.H."/>
            <person name="Janganan T.K."/>
            <person name="Sreenivasaprasad S."/>
        </authorList>
    </citation>
    <scope>NUCLEOTIDE SEQUENCE</scope>
    <source>
        <strain evidence="2">Conio</strain>
    </source>
</reference>
<name>A0A9P6G6Q0_9PLEO</name>
<feature type="region of interest" description="Disordered" evidence="1">
    <location>
        <begin position="78"/>
        <end position="111"/>
    </location>
</feature>
<evidence type="ECO:0000313" key="2">
    <source>
        <dbReference type="EMBL" id="KAF9729852.1"/>
    </source>
</evidence>
<evidence type="ECO:0000313" key="3">
    <source>
        <dbReference type="Proteomes" id="UP000756921"/>
    </source>
</evidence>
<dbReference type="AlphaFoldDB" id="A0A9P6G6Q0"/>
<feature type="region of interest" description="Disordered" evidence="1">
    <location>
        <begin position="1"/>
        <end position="41"/>
    </location>
</feature>
<accession>A0A9P6G6Q0</accession>
<dbReference type="EMBL" id="WJXW01000015">
    <property type="protein sequence ID" value="KAF9729852.1"/>
    <property type="molecule type" value="Genomic_DNA"/>
</dbReference>
<feature type="compositionally biased region" description="Polar residues" evidence="1">
    <location>
        <begin position="17"/>
        <end position="28"/>
    </location>
</feature>
<comment type="caution">
    <text evidence="2">The sequence shown here is derived from an EMBL/GenBank/DDBJ whole genome shotgun (WGS) entry which is preliminary data.</text>
</comment>
<organism evidence="2 3">
    <name type="scientific">Paraphaeosphaeria minitans</name>
    <dbReference type="NCBI Taxonomy" id="565426"/>
    <lineage>
        <taxon>Eukaryota</taxon>
        <taxon>Fungi</taxon>
        <taxon>Dikarya</taxon>
        <taxon>Ascomycota</taxon>
        <taxon>Pezizomycotina</taxon>
        <taxon>Dothideomycetes</taxon>
        <taxon>Pleosporomycetidae</taxon>
        <taxon>Pleosporales</taxon>
        <taxon>Massarineae</taxon>
        <taxon>Didymosphaeriaceae</taxon>
        <taxon>Paraphaeosphaeria</taxon>
    </lineage>
</organism>
<gene>
    <name evidence="2" type="ORF">PMIN01_11785</name>
</gene>
<feature type="compositionally biased region" description="Basic and acidic residues" evidence="1">
    <location>
        <begin position="1"/>
        <end position="10"/>
    </location>
</feature>
<keyword evidence="3" id="KW-1185">Reference proteome</keyword>
<dbReference type="Proteomes" id="UP000756921">
    <property type="component" value="Unassembled WGS sequence"/>
</dbReference>
<feature type="compositionally biased region" description="Basic and acidic residues" evidence="1">
    <location>
        <begin position="90"/>
        <end position="111"/>
    </location>
</feature>
<proteinExistence type="predicted"/>
<sequence>MPEQPTEKRVAGARTPYSRNDNEAPSSYKTDDSKFSSIGDAGDEGPLFALMVLDIPDEIAEQEAVAISFEAEATTCLLPQEVSSNGQESPMKDKADDGKVEEVRTEPRDPNETMLVCPIVVHNRPRSGSCTSSAKSIGCQIQ</sequence>
<evidence type="ECO:0000256" key="1">
    <source>
        <dbReference type="SAM" id="MobiDB-lite"/>
    </source>
</evidence>
<protein>
    <submittedName>
        <fullName evidence="2">Uncharacterized protein</fullName>
    </submittedName>
</protein>